<comment type="subunit">
    <text evidence="7">Component of the Mediator complex.</text>
</comment>
<dbReference type="GO" id="GO:0005634">
    <property type="term" value="C:nucleus"/>
    <property type="evidence" value="ECO:0007669"/>
    <property type="project" value="UniProtKB-SubCell"/>
</dbReference>
<evidence type="ECO:0000256" key="4">
    <source>
        <dbReference type="ARBA" id="ARBA00023159"/>
    </source>
</evidence>
<dbReference type="InterPro" id="IPR038089">
    <property type="entry name" value="Med31_sf"/>
</dbReference>
<protein>
    <recommendedName>
        <fullName evidence="7">Mediator of RNA polymerase II transcription subunit 31</fullName>
    </recommendedName>
</protein>
<dbReference type="EMBL" id="JBJKFK010000923">
    <property type="protein sequence ID" value="KAL3314716.1"/>
    <property type="molecule type" value="Genomic_DNA"/>
</dbReference>
<keyword evidence="6 7" id="KW-0539">Nucleus</keyword>
<proteinExistence type="inferred from homology"/>
<keyword evidence="9" id="KW-1185">Reference proteome</keyword>
<comment type="similarity">
    <text evidence="2 7">Belongs to the Mediator complex subunit 31 family.</text>
</comment>
<keyword evidence="4 7" id="KW-0010">Activator</keyword>
<evidence type="ECO:0000256" key="7">
    <source>
        <dbReference type="RuleBase" id="RU364129"/>
    </source>
</evidence>
<dbReference type="PANTHER" id="PTHR13186">
    <property type="entry name" value="MEDIATOR OF RNA POLYMERASE II TRANSCRIPTION SUBUNIT 31"/>
    <property type="match status" value="1"/>
</dbReference>
<comment type="function">
    <text evidence="7">Component of the Mediator complex, a coactivator involved in the regulated transcription of nearly all RNA polymerase II-dependent genes. Mediator functions as a bridge to convey information from gene-specific regulatory proteins to the basal RNA polymerase II transcription machinery. Mediator is recruited to promoters by direct interactions with regulatory proteins and serves as a scaffold for the assembly of a functional preinitiation complex with RNA polymerase II and the general transcription factors.</text>
</comment>
<evidence type="ECO:0000256" key="3">
    <source>
        <dbReference type="ARBA" id="ARBA00023015"/>
    </source>
</evidence>
<dbReference type="FunFam" id="1.10.10.1340:FF:000001">
    <property type="entry name" value="Mediator of RNA polymerase II transcription subunit 31"/>
    <property type="match status" value="1"/>
</dbReference>
<dbReference type="AlphaFoldDB" id="A0ABD2Q539"/>
<keyword evidence="3 7" id="KW-0805">Transcription regulation</keyword>
<dbReference type="InterPro" id="IPR008831">
    <property type="entry name" value="Mediator_Med31"/>
</dbReference>
<evidence type="ECO:0000256" key="5">
    <source>
        <dbReference type="ARBA" id="ARBA00023163"/>
    </source>
</evidence>
<evidence type="ECO:0000256" key="1">
    <source>
        <dbReference type="ARBA" id="ARBA00004123"/>
    </source>
</evidence>
<dbReference type="Pfam" id="PF05669">
    <property type="entry name" value="Med31"/>
    <property type="match status" value="1"/>
</dbReference>
<evidence type="ECO:0000313" key="9">
    <source>
        <dbReference type="Proteomes" id="UP001626550"/>
    </source>
</evidence>
<accession>A0ABD2Q539</accession>
<organism evidence="8 9">
    <name type="scientific">Cichlidogyrus casuarinus</name>
    <dbReference type="NCBI Taxonomy" id="1844966"/>
    <lineage>
        <taxon>Eukaryota</taxon>
        <taxon>Metazoa</taxon>
        <taxon>Spiralia</taxon>
        <taxon>Lophotrochozoa</taxon>
        <taxon>Platyhelminthes</taxon>
        <taxon>Monogenea</taxon>
        <taxon>Monopisthocotylea</taxon>
        <taxon>Dactylogyridea</taxon>
        <taxon>Ancyrocephalidae</taxon>
        <taxon>Cichlidogyrus</taxon>
    </lineage>
</organism>
<evidence type="ECO:0000313" key="8">
    <source>
        <dbReference type="EMBL" id="KAL3314716.1"/>
    </source>
</evidence>
<name>A0ABD2Q539_9PLAT</name>
<evidence type="ECO:0000256" key="2">
    <source>
        <dbReference type="ARBA" id="ARBA00006378"/>
    </source>
</evidence>
<comment type="subcellular location">
    <subcellularLocation>
        <location evidence="1 7">Nucleus</location>
    </subcellularLocation>
</comment>
<comment type="caution">
    <text evidence="8">The sequence shown here is derived from an EMBL/GenBank/DDBJ whole genome shotgun (WGS) entry which is preliminary data.</text>
</comment>
<keyword evidence="5 7" id="KW-0804">Transcription</keyword>
<evidence type="ECO:0000256" key="6">
    <source>
        <dbReference type="ARBA" id="ARBA00023242"/>
    </source>
</evidence>
<gene>
    <name evidence="8" type="primary">MED31</name>
    <name evidence="8" type="ORF">Ciccas_006656</name>
</gene>
<dbReference type="Gene3D" id="1.10.10.1340">
    <property type="entry name" value="Mediator of RNA polymerase II, submodule Med31 (Soh1)"/>
    <property type="match status" value="1"/>
</dbReference>
<dbReference type="Proteomes" id="UP001626550">
    <property type="component" value="Unassembled WGS sequence"/>
</dbReference>
<reference evidence="8 9" key="1">
    <citation type="submission" date="2024-11" db="EMBL/GenBank/DDBJ databases">
        <title>Adaptive evolution of stress response genes in parasites aligns with host niche diversity.</title>
        <authorList>
            <person name="Hahn C."/>
            <person name="Resl P."/>
        </authorList>
    </citation>
    <scope>NUCLEOTIDE SEQUENCE [LARGE SCALE GENOMIC DNA]</scope>
    <source>
        <strain evidence="8">EGGRZ-B1_66</strain>
        <tissue evidence="8">Body</tissue>
    </source>
</reference>
<sequence>MSSKGRSSGSLVAPKVNLDDSKLRFQTELEFVQCLANPAYLNFLSQQGCFDKPEFINYLKYLQYWKDPPYSKFLFYPYCLHMLDLLQSPEFRHEVAKQPVRRYIDQQMILHWQHYMRKRVKLTEKHVAQLEQSTSHNTTTS</sequence>